<dbReference type="InterPro" id="IPR017853">
    <property type="entry name" value="GH"/>
</dbReference>
<dbReference type="EMBL" id="CAJNOQ010008955">
    <property type="protein sequence ID" value="CAF1211449.1"/>
    <property type="molecule type" value="Genomic_DNA"/>
</dbReference>
<keyword evidence="1" id="KW-0378">Hydrolase</keyword>
<organism evidence="2 4">
    <name type="scientific">Didymodactylos carnosus</name>
    <dbReference type="NCBI Taxonomy" id="1234261"/>
    <lineage>
        <taxon>Eukaryota</taxon>
        <taxon>Metazoa</taxon>
        <taxon>Spiralia</taxon>
        <taxon>Gnathifera</taxon>
        <taxon>Rotifera</taxon>
        <taxon>Eurotatoria</taxon>
        <taxon>Bdelloidea</taxon>
        <taxon>Philodinida</taxon>
        <taxon>Philodinidae</taxon>
        <taxon>Didymodactylos</taxon>
    </lineage>
</organism>
<name>A0A814X615_9BILA</name>
<evidence type="ECO:0000313" key="4">
    <source>
        <dbReference type="Proteomes" id="UP000663829"/>
    </source>
</evidence>
<dbReference type="GO" id="GO:0004553">
    <property type="term" value="F:hydrolase activity, hydrolyzing O-glycosyl compounds"/>
    <property type="evidence" value="ECO:0007669"/>
    <property type="project" value="InterPro"/>
</dbReference>
<dbReference type="Proteomes" id="UP000681722">
    <property type="component" value="Unassembled WGS sequence"/>
</dbReference>
<keyword evidence="4" id="KW-1185">Reference proteome</keyword>
<evidence type="ECO:0000313" key="2">
    <source>
        <dbReference type="EMBL" id="CAF1211449.1"/>
    </source>
</evidence>
<dbReference type="GO" id="GO:0005975">
    <property type="term" value="P:carbohydrate metabolic process"/>
    <property type="evidence" value="ECO:0007669"/>
    <property type="project" value="InterPro"/>
</dbReference>
<dbReference type="Proteomes" id="UP000663829">
    <property type="component" value="Unassembled WGS sequence"/>
</dbReference>
<evidence type="ECO:0000256" key="1">
    <source>
        <dbReference type="ARBA" id="ARBA00022801"/>
    </source>
</evidence>
<dbReference type="InterPro" id="IPR036962">
    <property type="entry name" value="Glyco_hydro_3_N_sf"/>
</dbReference>
<dbReference type="Gene3D" id="3.20.20.300">
    <property type="entry name" value="Glycoside hydrolase, family 3, N-terminal domain"/>
    <property type="match status" value="1"/>
</dbReference>
<dbReference type="AlphaFoldDB" id="A0A814X615"/>
<evidence type="ECO:0000313" key="3">
    <source>
        <dbReference type="EMBL" id="CAF3975416.1"/>
    </source>
</evidence>
<proteinExistence type="predicted"/>
<dbReference type="OrthoDB" id="10053001at2759"/>
<comment type="caution">
    <text evidence="2">The sequence shown here is derived from an EMBL/GenBank/DDBJ whole genome shotgun (WGS) entry which is preliminary data.</text>
</comment>
<dbReference type="EMBL" id="CAJOBC010008956">
    <property type="protein sequence ID" value="CAF3975416.1"/>
    <property type="molecule type" value="Genomic_DNA"/>
</dbReference>
<sequence>MVSDESMAIQYNYPNKSVDYKTGASSVINIARDGRWGRVPETYGECPVLTSEIAVAFNNGLMSYATLEDTELEYGI</sequence>
<gene>
    <name evidence="2" type="ORF">GPM918_LOCUS24231</name>
    <name evidence="3" type="ORF">SRO942_LOCUS24230</name>
</gene>
<reference evidence="2" key="1">
    <citation type="submission" date="2021-02" db="EMBL/GenBank/DDBJ databases">
        <authorList>
            <person name="Nowell W R."/>
        </authorList>
    </citation>
    <scope>NUCLEOTIDE SEQUENCE</scope>
</reference>
<dbReference type="SUPFAM" id="SSF51445">
    <property type="entry name" value="(Trans)glycosidases"/>
    <property type="match status" value="1"/>
</dbReference>
<protein>
    <submittedName>
        <fullName evidence="2">Uncharacterized protein</fullName>
    </submittedName>
</protein>
<accession>A0A814X615</accession>